<sequence length="89" mass="10038">MADKATAQFFFRSSRSDPRSLKSTADGNDNDNPWWMKLPPNSSSASDLVHYVSISDQDLVLVYNDEIRLGQFVYVTWLDSATMVPILHG</sequence>
<feature type="region of interest" description="Disordered" evidence="1">
    <location>
        <begin position="14"/>
        <end position="34"/>
    </location>
</feature>
<evidence type="ECO:0000256" key="1">
    <source>
        <dbReference type="SAM" id="MobiDB-lite"/>
    </source>
</evidence>
<dbReference type="InterPro" id="IPR048297">
    <property type="entry name" value="DUF936_dom_pln"/>
</dbReference>
<organism evidence="3 4">
    <name type="scientific">Trema orientale</name>
    <name type="common">Charcoal tree</name>
    <name type="synonym">Celtis orientalis</name>
    <dbReference type="NCBI Taxonomy" id="63057"/>
    <lineage>
        <taxon>Eukaryota</taxon>
        <taxon>Viridiplantae</taxon>
        <taxon>Streptophyta</taxon>
        <taxon>Embryophyta</taxon>
        <taxon>Tracheophyta</taxon>
        <taxon>Spermatophyta</taxon>
        <taxon>Magnoliopsida</taxon>
        <taxon>eudicotyledons</taxon>
        <taxon>Gunneridae</taxon>
        <taxon>Pentapetalae</taxon>
        <taxon>rosids</taxon>
        <taxon>fabids</taxon>
        <taxon>Rosales</taxon>
        <taxon>Cannabaceae</taxon>
        <taxon>Trema</taxon>
    </lineage>
</organism>
<reference evidence="4" key="1">
    <citation type="submission" date="2016-06" db="EMBL/GenBank/DDBJ databases">
        <title>Parallel loss of symbiosis genes in relatives of nitrogen-fixing non-legume Parasponia.</title>
        <authorList>
            <person name="Van Velzen R."/>
            <person name="Holmer R."/>
            <person name="Bu F."/>
            <person name="Rutten L."/>
            <person name="Van Zeijl A."/>
            <person name="Liu W."/>
            <person name="Santuari L."/>
            <person name="Cao Q."/>
            <person name="Sharma T."/>
            <person name="Shen D."/>
            <person name="Roswanjaya Y."/>
            <person name="Wardhani T."/>
            <person name="Kalhor M.S."/>
            <person name="Jansen J."/>
            <person name="Van den Hoogen J."/>
            <person name="Gungor B."/>
            <person name="Hartog M."/>
            <person name="Hontelez J."/>
            <person name="Verver J."/>
            <person name="Yang W.-C."/>
            <person name="Schijlen E."/>
            <person name="Repin R."/>
            <person name="Schilthuizen M."/>
            <person name="Schranz E."/>
            <person name="Heidstra R."/>
            <person name="Miyata K."/>
            <person name="Fedorova E."/>
            <person name="Kohlen W."/>
            <person name="Bisseling T."/>
            <person name="Smit S."/>
            <person name="Geurts R."/>
        </authorList>
    </citation>
    <scope>NUCLEOTIDE SEQUENCE [LARGE SCALE GENOMIC DNA]</scope>
    <source>
        <strain evidence="4">cv. RG33-2</strain>
    </source>
</reference>
<dbReference type="Proteomes" id="UP000237000">
    <property type="component" value="Unassembled WGS sequence"/>
</dbReference>
<evidence type="ECO:0000259" key="2">
    <source>
        <dbReference type="Pfam" id="PF06075"/>
    </source>
</evidence>
<evidence type="ECO:0000313" key="3">
    <source>
        <dbReference type="EMBL" id="PON59751.1"/>
    </source>
</evidence>
<keyword evidence="4" id="KW-1185">Reference proteome</keyword>
<dbReference type="InParanoid" id="A0A2P5CFC5"/>
<dbReference type="EMBL" id="JXTC01000371">
    <property type="protein sequence ID" value="PON59751.1"/>
    <property type="molecule type" value="Genomic_DNA"/>
</dbReference>
<accession>A0A2P5CFC5</accession>
<dbReference type="OrthoDB" id="10505092at2759"/>
<dbReference type="AlphaFoldDB" id="A0A2P5CFC5"/>
<protein>
    <recommendedName>
        <fullName evidence="2">DUF936 domain-containing protein</fullName>
    </recommendedName>
</protein>
<dbReference type="Pfam" id="PF06075">
    <property type="entry name" value="DUF936"/>
    <property type="match status" value="1"/>
</dbReference>
<proteinExistence type="predicted"/>
<feature type="domain" description="DUF936" evidence="2">
    <location>
        <begin position="49"/>
        <end position="89"/>
    </location>
</feature>
<comment type="caution">
    <text evidence="3">The sequence shown here is derived from an EMBL/GenBank/DDBJ whole genome shotgun (WGS) entry which is preliminary data.</text>
</comment>
<gene>
    <name evidence="3" type="ORF">TorRG33x02_286930</name>
</gene>
<feature type="compositionally biased region" description="Polar residues" evidence="1">
    <location>
        <begin position="21"/>
        <end position="31"/>
    </location>
</feature>
<evidence type="ECO:0000313" key="4">
    <source>
        <dbReference type="Proteomes" id="UP000237000"/>
    </source>
</evidence>
<name>A0A2P5CFC5_TREOI</name>